<reference evidence="1 2" key="1">
    <citation type="submission" date="2023-07" db="EMBL/GenBank/DDBJ databases">
        <title>Sorghum-associated microbial communities from plants grown in Nebraska, USA.</title>
        <authorList>
            <person name="Schachtman D."/>
        </authorList>
    </citation>
    <scope>NUCLEOTIDE SEQUENCE [LARGE SCALE GENOMIC DNA]</scope>
    <source>
        <strain evidence="1 2">BE190</strain>
    </source>
</reference>
<gene>
    <name evidence="1" type="ORF">J2X05_001242</name>
</gene>
<keyword evidence="2" id="KW-1185">Reference proteome</keyword>
<dbReference type="EMBL" id="JAVDVX010000002">
    <property type="protein sequence ID" value="MDR7089236.1"/>
    <property type="molecule type" value="Genomic_DNA"/>
</dbReference>
<evidence type="ECO:0000313" key="2">
    <source>
        <dbReference type="Proteomes" id="UP001253595"/>
    </source>
</evidence>
<protein>
    <submittedName>
        <fullName evidence="1">Uncharacterized protein</fullName>
    </submittedName>
</protein>
<organism evidence="1 2">
    <name type="scientific">Cellvibrio fibrivorans</name>
    <dbReference type="NCBI Taxonomy" id="126350"/>
    <lineage>
        <taxon>Bacteria</taxon>
        <taxon>Pseudomonadati</taxon>
        <taxon>Pseudomonadota</taxon>
        <taxon>Gammaproteobacteria</taxon>
        <taxon>Cellvibrionales</taxon>
        <taxon>Cellvibrionaceae</taxon>
        <taxon>Cellvibrio</taxon>
    </lineage>
</organism>
<evidence type="ECO:0000313" key="1">
    <source>
        <dbReference type="EMBL" id="MDR7089236.1"/>
    </source>
</evidence>
<dbReference type="Proteomes" id="UP001253595">
    <property type="component" value="Unassembled WGS sequence"/>
</dbReference>
<dbReference type="RefSeq" id="WP_310070093.1">
    <property type="nucleotide sequence ID" value="NZ_JAVDVX010000002.1"/>
</dbReference>
<dbReference type="Gene3D" id="2.60.120.260">
    <property type="entry name" value="Galactose-binding domain-like"/>
    <property type="match status" value="1"/>
</dbReference>
<dbReference type="PROSITE" id="PS51257">
    <property type="entry name" value="PROKAR_LIPOPROTEIN"/>
    <property type="match status" value="1"/>
</dbReference>
<comment type="caution">
    <text evidence="1">The sequence shown here is derived from an EMBL/GenBank/DDBJ whole genome shotgun (WGS) entry which is preliminary data.</text>
</comment>
<sequence length="655" mass="68917">MKLYERSRLFVGLMIVSALTACGGDDNKKSTASGGSAAPTHSGNISKVYSEKDAFEFVELLSGAVDTDGDILLVRNLTADIADTTGFESAGVRIGVRPSALAPHLDTGDVRTVTYTYNISDGVNNVQRTATFSVMGEDAAPEFENIVLTSAEDAADVVSVDLLQNVIDADEEPLSITDVKVISNPDSAATLVGSVVTINVGSFKDSIKGGDIRVFSYEYKVNDHNHSLPRTAIITINGVSTEPEPPTVYGPQKATFTTAGTKVNLDLIAAPNVVDWNGDAISVDYNTLKPVGDAPAFKFSGSANGKLVIEPAAFYQHVADTKTFIYSYDVVDSTGRKATATAELTVTRAPTISRIANGGFESGLVGWVAEKGGIASVKTTSALGLDFKGAQLASFSGADTITANLTGLEVGATYIVENRVKHADGWGSAATSAIFGTVAGVPGTRITGNSMYEHGGGARTNAVAFTGGQGMTYAFTANQATELDDVSVYKYGFEQANNLISENDSTFESGVGNWKLGAGAMVSANSPISGAMSLESGKAGDIRNILPLATGAIKNGKRYLVTMDVEIVGFESASHTFRVSVVDPTNFDATVIGGAFKGVYWLSEAKQTFAAVLDVARDSTVTDWATRAQELHVGTNVWGQGFNYRIDNVRLFEIQ</sequence>
<accession>A0ABU1UVN7</accession>
<proteinExistence type="predicted"/>
<name>A0ABU1UVN7_9GAMM</name>